<evidence type="ECO:0000313" key="13">
    <source>
        <dbReference type="Proteomes" id="UP000297031"/>
    </source>
</evidence>
<keyword evidence="4" id="KW-0159">Chromosome partition</keyword>
<dbReference type="InterPro" id="IPR004107">
    <property type="entry name" value="Integrase_SAM-like_N"/>
</dbReference>
<evidence type="ECO:0000256" key="5">
    <source>
        <dbReference type="ARBA" id="ARBA00022908"/>
    </source>
</evidence>
<dbReference type="PROSITE" id="PS51898">
    <property type="entry name" value="TYR_RECOMBINASE"/>
    <property type="match status" value="1"/>
</dbReference>
<keyword evidence="5" id="KW-0229">DNA integration</keyword>
<evidence type="ECO:0000256" key="4">
    <source>
        <dbReference type="ARBA" id="ARBA00022829"/>
    </source>
</evidence>
<dbReference type="OrthoDB" id="9801717at2"/>
<dbReference type="PROSITE" id="PS51900">
    <property type="entry name" value="CB"/>
    <property type="match status" value="1"/>
</dbReference>
<comment type="subcellular location">
    <subcellularLocation>
        <location evidence="1">Cytoplasm</location>
    </subcellularLocation>
</comment>
<evidence type="ECO:0000256" key="7">
    <source>
        <dbReference type="ARBA" id="ARBA00023172"/>
    </source>
</evidence>
<dbReference type="Pfam" id="PF02899">
    <property type="entry name" value="Phage_int_SAM_1"/>
    <property type="match status" value="1"/>
</dbReference>
<evidence type="ECO:0000259" key="10">
    <source>
        <dbReference type="PROSITE" id="PS51898"/>
    </source>
</evidence>
<sequence>MLASFLTYIRCELNFSAHTVSAYTHDLQQWADFATGGAPDNLRPHDVTANDLRLWIASLAKSGDAPRTIRRKIQALRAFFRYMMRYHGMSYNPAAELTLAKTDKPLPVYVRPNETDAILNAPLDTGDFNEMRNRLIVDMIYSTGLRCSEIQGLMDKDVDTARGELKVLGKRNKERIIPFGKELSDMITTYRKLRDGTVGSTCQNEFFVRESGEPLYRKLIYNVVHKALAGNTVASRQSPHVLRHSFATDMLNNGADLYAVQQLLGHQSLATTQVYTHITYRELKQNYQQAHPRALKKGGDYGR</sequence>
<dbReference type="SUPFAM" id="SSF56349">
    <property type="entry name" value="DNA breaking-rejoining enzymes"/>
    <property type="match status" value="1"/>
</dbReference>
<keyword evidence="6 9" id="KW-0238">DNA-binding</keyword>
<dbReference type="GO" id="GO:0015074">
    <property type="term" value="P:DNA integration"/>
    <property type="evidence" value="ECO:0007669"/>
    <property type="project" value="UniProtKB-KW"/>
</dbReference>
<dbReference type="InterPro" id="IPR044068">
    <property type="entry name" value="CB"/>
</dbReference>
<dbReference type="GO" id="GO:0051301">
    <property type="term" value="P:cell division"/>
    <property type="evidence" value="ECO:0007669"/>
    <property type="project" value="UniProtKB-KW"/>
</dbReference>
<dbReference type="Proteomes" id="UP000297031">
    <property type="component" value="Chromosome"/>
</dbReference>
<accession>A0A4P7VP77</accession>
<organism evidence="12 13">
    <name type="scientific">Muribaculum gordoncarteri</name>
    <dbReference type="NCBI Taxonomy" id="2530390"/>
    <lineage>
        <taxon>Bacteria</taxon>
        <taxon>Pseudomonadati</taxon>
        <taxon>Bacteroidota</taxon>
        <taxon>Bacteroidia</taxon>
        <taxon>Bacteroidales</taxon>
        <taxon>Muribaculaceae</taxon>
        <taxon>Muribaculum</taxon>
    </lineage>
</organism>
<protein>
    <submittedName>
        <fullName evidence="12">Recombinase</fullName>
    </submittedName>
</protein>
<dbReference type="InterPro" id="IPR002104">
    <property type="entry name" value="Integrase_catalytic"/>
</dbReference>
<name>A0A4P7VP77_9BACT</name>
<dbReference type="PANTHER" id="PTHR30349:SF77">
    <property type="entry name" value="TYROSINE RECOMBINASE XERC"/>
    <property type="match status" value="1"/>
</dbReference>
<keyword evidence="13" id="KW-1185">Reference proteome</keyword>
<keyword evidence="7" id="KW-0233">DNA recombination</keyword>
<dbReference type="GO" id="GO:0007059">
    <property type="term" value="P:chromosome segregation"/>
    <property type="evidence" value="ECO:0007669"/>
    <property type="project" value="UniProtKB-KW"/>
</dbReference>
<dbReference type="EMBL" id="CP039393">
    <property type="protein sequence ID" value="QCD36145.1"/>
    <property type="molecule type" value="Genomic_DNA"/>
</dbReference>
<keyword evidence="2" id="KW-0963">Cytoplasm</keyword>
<evidence type="ECO:0000256" key="3">
    <source>
        <dbReference type="ARBA" id="ARBA00022618"/>
    </source>
</evidence>
<dbReference type="RefSeq" id="WP_136410681.1">
    <property type="nucleotide sequence ID" value="NZ_CP039393.1"/>
</dbReference>
<evidence type="ECO:0000256" key="2">
    <source>
        <dbReference type="ARBA" id="ARBA00022490"/>
    </source>
</evidence>
<evidence type="ECO:0000256" key="9">
    <source>
        <dbReference type="PROSITE-ProRule" id="PRU01248"/>
    </source>
</evidence>
<reference evidence="12 13" key="1">
    <citation type="submission" date="2019-02" db="EMBL/GenBank/DDBJ databases">
        <title>Isolation and identification of novel species under the genus Muribaculum.</title>
        <authorList>
            <person name="Miyake S."/>
            <person name="Ding Y."/>
            <person name="Low A."/>
            <person name="Soh M."/>
            <person name="Seedorf H."/>
        </authorList>
    </citation>
    <scope>NUCLEOTIDE SEQUENCE [LARGE SCALE GENOMIC DNA]</scope>
    <source>
        <strain evidence="12 13">TLL-A4</strain>
    </source>
</reference>
<evidence type="ECO:0000259" key="11">
    <source>
        <dbReference type="PROSITE" id="PS51900"/>
    </source>
</evidence>
<dbReference type="Gene3D" id="1.10.150.130">
    <property type="match status" value="1"/>
</dbReference>
<evidence type="ECO:0000256" key="8">
    <source>
        <dbReference type="ARBA" id="ARBA00023306"/>
    </source>
</evidence>
<evidence type="ECO:0000313" key="12">
    <source>
        <dbReference type="EMBL" id="QCD36145.1"/>
    </source>
</evidence>
<dbReference type="Pfam" id="PF00589">
    <property type="entry name" value="Phage_integrase"/>
    <property type="match status" value="1"/>
</dbReference>
<evidence type="ECO:0000256" key="6">
    <source>
        <dbReference type="ARBA" id="ARBA00023125"/>
    </source>
</evidence>
<dbReference type="PANTHER" id="PTHR30349">
    <property type="entry name" value="PHAGE INTEGRASE-RELATED"/>
    <property type="match status" value="1"/>
</dbReference>
<dbReference type="GO" id="GO:0006310">
    <property type="term" value="P:DNA recombination"/>
    <property type="evidence" value="ECO:0007669"/>
    <property type="project" value="UniProtKB-KW"/>
</dbReference>
<dbReference type="GO" id="GO:0005737">
    <property type="term" value="C:cytoplasm"/>
    <property type="evidence" value="ECO:0007669"/>
    <property type="project" value="UniProtKB-SubCell"/>
</dbReference>
<dbReference type="AlphaFoldDB" id="A0A4P7VP77"/>
<keyword evidence="3" id="KW-0132">Cell division</keyword>
<feature type="domain" description="Core-binding (CB)" evidence="11">
    <location>
        <begin position="1"/>
        <end position="84"/>
    </location>
</feature>
<dbReference type="GO" id="GO:0003677">
    <property type="term" value="F:DNA binding"/>
    <property type="evidence" value="ECO:0007669"/>
    <property type="project" value="UniProtKB-UniRule"/>
</dbReference>
<proteinExistence type="predicted"/>
<dbReference type="Gene3D" id="1.10.443.10">
    <property type="entry name" value="Intergrase catalytic core"/>
    <property type="match status" value="1"/>
</dbReference>
<dbReference type="KEGG" id="mgod:E7746_09770"/>
<dbReference type="InterPro" id="IPR011010">
    <property type="entry name" value="DNA_brk_join_enz"/>
</dbReference>
<dbReference type="InterPro" id="IPR013762">
    <property type="entry name" value="Integrase-like_cat_sf"/>
</dbReference>
<evidence type="ECO:0000256" key="1">
    <source>
        <dbReference type="ARBA" id="ARBA00004496"/>
    </source>
</evidence>
<dbReference type="InterPro" id="IPR050090">
    <property type="entry name" value="Tyrosine_recombinase_XerCD"/>
</dbReference>
<gene>
    <name evidence="12" type="ORF">E7746_09770</name>
</gene>
<feature type="domain" description="Tyr recombinase" evidence="10">
    <location>
        <begin position="105"/>
        <end position="288"/>
    </location>
</feature>
<keyword evidence="8" id="KW-0131">Cell cycle</keyword>
<dbReference type="InterPro" id="IPR010998">
    <property type="entry name" value="Integrase_recombinase_N"/>
</dbReference>